<dbReference type="InterPro" id="IPR008333">
    <property type="entry name" value="Cbr1-like_FAD-bd_dom"/>
</dbReference>
<dbReference type="InterPro" id="IPR036010">
    <property type="entry name" value="2Fe-2S_ferredoxin-like_sf"/>
</dbReference>
<evidence type="ECO:0000313" key="11">
    <source>
        <dbReference type="Proteomes" id="UP001597286"/>
    </source>
</evidence>
<keyword evidence="4" id="KW-0479">Metal-binding</keyword>
<protein>
    <submittedName>
        <fullName evidence="10">Ferredoxin reductase</fullName>
    </submittedName>
</protein>
<gene>
    <name evidence="10" type="ORF">ACFSJG_25075</name>
</gene>
<dbReference type="InterPro" id="IPR017938">
    <property type="entry name" value="Riboflavin_synthase-like_b-brl"/>
</dbReference>
<dbReference type="InterPro" id="IPR050415">
    <property type="entry name" value="MRET"/>
</dbReference>
<dbReference type="PANTHER" id="PTHR47354:SF6">
    <property type="entry name" value="NADH OXIDOREDUCTASE HCR"/>
    <property type="match status" value="1"/>
</dbReference>
<keyword evidence="11" id="KW-1185">Reference proteome</keyword>
<evidence type="ECO:0000259" key="9">
    <source>
        <dbReference type="PROSITE" id="PS51384"/>
    </source>
</evidence>
<evidence type="ECO:0000256" key="2">
    <source>
        <dbReference type="ARBA" id="ARBA00022630"/>
    </source>
</evidence>
<dbReference type="Pfam" id="PF00970">
    <property type="entry name" value="FAD_binding_6"/>
    <property type="match status" value="1"/>
</dbReference>
<organism evidence="10 11">
    <name type="scientific">Rhodococcus gannanensis</name>
    <dbReference type="NCBI Taxonomy" id="1960308"/>
    <lineage>
        <taxon>Bacteria</taxon>
        <taxon>Bacillati</taxon>
        <taxon>Actinomycetota</taxon>
        <taxon>Actinomycetes</taxon>
        <taxon>Mycobacteriales</taxon>
        <taxon>Nocardiaceae</taxon>
        <taxon>Rhodococcus</taxon>
    </lineage>
</organism>
<dbReference type="CDD" id="cd00207">
    <property type="entry name" value="fer2"/>
    <property type="match status" value="1"/>
</dbReference>
<dbReference type="InterPro" id="IPR017927">
    <property type="entry name" value="FAD-bd_FR_type"/>
</dbReference>
<evidence type="ECO:0000256" key="7">
    <source>
        <dbReference type="ARBA" id="ARBA00023004"/>
    </source>
</evidence>
<dbReference type="Gene3D" id="3.10.20.30">
    <property type="match status" value="1"/>
</dbReference>
<dbReference type="Gene3D" id="2.40.30.10">
    <property type="entry name" value="Translation factors"/>
    <property type="match status" value="1"/>
</dbReference>
<dbReference type="CDD" id="cd06216">
    <property type="entry name" value="FNR_iron_sulfur_binding_2"/>
    <property type="match status" value="1"/>
</dbReference>
<dbReference type="PANTHER" id="PTHR47354">
    <property type="entry name" value="NADH OXIDOREDUCTASE HCR"/>
    <property type="match status" value="1"/>
</dbReference>
<reference evidence="11" key="1">
    <citation type="journal article" date="2019" name="Int. J. Syst. Evol. Microbiol.">
        <title>The Global Catalogue of Microorganisms (GCM) 10K type strain sequencing project: providing services to taxonomists for standard genome sequencing and annotation.</title>
        <authorList>
            <consortium name="The Broad Institute Genomics Platform"/>
            <consortium name="The Broad Institute Genome Sequencing Center for Infectious Disease"/>
            <person name="Wu L."/>
            <person name="Ma J."/>
        </authorList>
    </citation>
    <scope>NUCLEOTIDE SEQUENCE [LARGE SCALE GENOMIC DNA]</scope>
    <source>
        <strain evidence="11">DT72</strain>
    </source>
</reference>
<dbReference type="PRINTS" id="PR00410">
    <property type="entry name" value="PHEHYDRXLASE"/>
</dbReference>
<dbReference type="InterPro" id="IPR001433">
    <property type="entry name" value="OxRdtase_FAD/NAD-bd"/>
</dbReference>
<dbReference type="SUPFAM" id="SSF63380">
    <property type="entry name" value="Riboflavin synthase domain-like"/>
    <property type="match status" value="1"/>
</dbReference>
<comment type="caution">
    <text evidence="10">The sequence shown here is derived from an EMBL/GenBank/DDBJ whole genome shotgun (WGS) entry which is preliminary data.</text>
</comment>
<dbReference type="Gene3D" id="3.40.50.80">
    <property type="entry name" value="Nucleotide-binding domain of ferredoxin-NADP reductase (FNR) module"/>
    <property type="match status" value="1"/>
</dbReference>
<dbReference type="Proteomes" id="UP001597286">
    <property type="component" value="Unassembled WGS sequence"/>
</dbReference>
<keyword evidence="3" id="KW-0001">2Fe-2S</keyword>
<accession>A0ABW4PC04</accession>
<keyword evidence="6" id="KW-0560">Oxidoreductase</keyword>
<dbReference type="InterPro" id="IPR001041">
    <property type="entry name" value="2Fe-2S_ferredoxin-type"/>
</dbReference>
<evidence type="ECO:0000256" key="1">
    <source>
        <dbReference type="ARBA" id="ARBA00001974"/>
    </source>
</evidence>
<keyword evidence="7" id="KW-0408">Iron</keyword>
<evidence type="ECO:0000256" key="8">
    <source>
        <dbReference type="ARBA" id="ARBA00023014"/>
    </source>
</evidence>
<comment type="cofactor">
    <cofactor evidence="1">
        <name>FAD</name>
        <dbReference type="ChEBI" id="CHEBI:57692"/>
    </cofactor>
</comment>
<keyword evidence="8" id="KW-0411">Iron-sulfur</keyword>
<keyword evidence="2" id="KW-0285">Flavoprotein</keyword>
<evidence type="ECO:0000256" key="6">
    <source>
        <dbReference type="ARBA" id="ARBA00023002"/>
    </source>
</evidence>
<dbReference type="InterPro" id="IPR012675">
    <property type="entry name" value="Beta-grasp_dom_sf"/>
</dbReference>
<proteinExistence type="predicted"/>
<name>A0ABW4PC04_9NOCA</name>
<dbReference type="SUPFAM" id="SSF52343">
    <property type="entry name" value="Ferredoxin reductase-like, C-terminal NADP-linked domain"/>
    <property type="match status" value="1"/>
</dbReference>
<dbReference type="Pfam" id="PF00175">
    <property type="entry name" value="NAD_binding_1"/>
    <property type="match status" value="1"/>
</dbReference>
<dbReference type="RefSeq" id="WP_378488022.1">
    <property type="nucleotide sequence ID" value="NZ_JBHUFB010000021.1"/>
</dbReference>
<evidence type="ECO:0000313" key="10">
    <source>
        <dbReference type="EMBL" id="MFD1815504.1"/>
    </source>
</evidence>
<evidence type="ECO:0000256" key="3">
    <source>
        <dbReference type="ARBA" id="ARBA00022714"/>
    </source>
</evidence>
<dbReference type="PROSITE" id="PS51384">
    <property type="entry name" value="FAD_FR"/>
    <property type="match status" value="1"/>
</dbReference>
<dbReference type="Pfam" id="PF00111">
    <property type="entry name" value="Fer2"/>
    <property type="match status" value="1"/>
</dbReference>
<dbReference type="EMBL" id="JBHUFB010000021">
    <property type="protein sequence ID" value="MFD1815504.1"/>
    <property type="molecule type" value="Genomic_DNA"/>
</dbReference>
<evidence type="ECO:0000256" key="4">
    <source>
        <dbReference type="ARBA" id="ARBA00022723"/>
    </source>
</evidence>
<sequence length="349" mass="37171">MLSLFEAMATPHPLDRYLELVDPMATVRDLRAEVVDVRRPTSDSVTLTLRPTRQWRGHRAGQFVQIGVVIDGVRHTRCFSPAGTEGGSTIELTVKAHEGGLVSAHLHRHGEVGLVVTLSQADGEFALPMPRPPSVLLISGGSGITPVLSMLRTLVAERYDGAVTLLHYADSAAAVPYLDELRALAADHADVKVVFAYTHSEDGDLRGRFGPEHLDAAAPLHAQAQTYLCGPPTLMGAVRDLYDSRGLTDRLHTEDFAPSLASADDADGSVAFAASGICTENSGTSLLEQAESAGLTPDYGCRMGICFTCTTVKTSGCVRNLRTGELDSDPDKPIQLCVNAAVGDVTLDL</sequence>
<keyword evidence="5" id="KW-0274">FAD</keyword>
<dbReference type="SUPFAM" id="SSF54292">
    <property type="entry name" value="2Fe-2S ferredoxin-like"/>
    <property type="match status" value="1"/>
</dbReference>
<dbReference type="InterPro" id="IPR039261">
    <property type="entry name" value="FNR_nucleotide-bd"/>
</dbReference>
<feature type="domain" description="FAD-binding FR-type" evidence="9">
    <location>
        <begin position="27"/>
        <end position="128"/>
    </location>
</feature>
<evidence type="ECO:0000256" key="5">
    <source>
        <dbReference type="ARBA" id="ARBA00022827"/>
    </source>
</evidence>